<protein>
    <submittedName>
        <fullName evidence="2">Uncharacterized protein</fullName>
    </submittedName>
</protein>
<proteinExistence type="predicted"/>
<sequence length="302" mass="33767">MRNETRAFAHCEFAILFRIKNVYPREARPHLRPHPHGRRRAPPQRRCHRRSPIRPIQGPRRVGRRPRWLRPRHRCRGPVLLQRLRPRLGQCRRIPLRLPPAPLLPRRPLQARGRRLHVPPGAHRRRRDRPRRRRRVHACDLPRLRGDAGGSGVPLHERARHRASLPAVLHVVDAGENRRPEDAEGRDAPSGEDQGGGGEGEGDRGRGARKRRRGAGGSDEDGGGAGGAELGRRGVRVDPDGRVPGALQGGGIGGGRRRGEGQGFHFQALSSIWIHAAGYVSHSYWCLLVLGVSSKVSDCYKL</sequence>
<feature type="compositionally biased region" description="Basic residues" evidence="1">
    <location>
        <begin position="30"/>
        <end position="52"/>
    </location>
</feature>
<name>A0AAQ3JZU1_9LILI</name>
<feature type="compositionally biased region" description="Basic and acidic residues" evidence="1">
    <location>
        <begin position="230"/>
        <end position="241"/>
    </location>
</feature>
<reference evidence="2 3" key="1">
    <citation type="submission" date="2023-10" db="EMBL/GenBank/DDBJ databases">
        <title>Chromosome-scale genome assembly provides insights into flower coloration mechanisms of Canna indica.</title>
        <authorList>
            <person name="Li C."/>
        </authorList>
    </citation>
    <scope>NUCLEOTIDE SEQUENCE [LARGE SCALE GENOMIC DNA]</scope>
    <source>
        <tissue evidence="2">Flower</tissue>
    </source>
</reference>
<feature type="compositionally biased region" description="Basic residues" evidence="1">
    <location>
        <begin position="112"/>
        <end position="136"/>
    </location>
</feature>
<dbReference type="AlphaFoldDB" id="A0AAQ3JZU1"/>
<organism evidence="2 3">
    <name type="scientific">Canna indica</name>
    <name type="common">Indian-shot</name>
    <dbReference type="NCBI Taxonomy" id="4628"/>
    <lineage>
        <taxon>Eukaryota</taxon>
        <taxon>Viridiplantae</taxon>
        <taxon>Streptophyta</taxon>
        <taxon>Embryophyta</taxon>
        <taxon>Tracheophyta</taxon>
        <taxon>Spermatophyta</taxon>
        <taxon>Magnoliopsida</taxon>
        <taxon>Liliopsida</taxon>
        <taxon>Zingiberales</taxon>
        <taxon>Cannaceae</taxon>
        <taxon>Canna</taxon>
    </lineage>
</organism>
<feature type="compositionally biased region" description="Basic and acidic residues" evidence="1">
    <location>
        <begin position="137"/>
        <end position="146"/>
    </location>
</feature>
<feature type="compositionally biased region" description="Basic and acidic residues" evidence="1">
    <location>
        <begin position="173"/>
        <end position="189"/>
    </location>
</feature>
<dbReference type="Proteomes" id="UP001327560">
    <property type="component" value="Chromosome 2"/>
</dbReference>
<gene>
    <name evidence="2" type="ORF">Cni_G08030</name>
</gene>
<feature type="region of interest" description="Disordered" evidence="1">
    <location>
        <begin position="28"/>
        <end position="63"/>
    </location>
</feature>
<dbReference type="EMBL" id="CP136891">
    <property type="protein sequence ID" value="WOK99318.1"/>
    <property type="molecule type" value="Genomic_DNA"/>
</dbReference>
<evidence type="ECO:0000313" key="3">
    <source>
        <dbReference type="Proteomes" id="UP001327560"/>
    </source>
</evidence>
<accession>A0AAQ3JZU1</accession>
<evidence type="ECO:0000256" key="1">
    <source>
        <dbReference type="SAM" id="MobiDB-lite"/>
    </source>
</evidence>
<evidence type="ECO:0000313" key="2">
    <source>
        <dbReference type="EMBL" id="WOK99318.1"/>
    </source>
</evidence>
<keyword evidence="3" id="KW-1185">Reference proteome</keyword>
<feature type="region of interest" description="Disordered" evidence="1">
    <location>
        <begin position="102"/>
        <end position="258"/>
    </location>
</feature>